<dbReference type="Proteomes" id="UP001497482">
    <property type="component" value="Chromosome 5"/>
</dbReference>
<dbReference type="AlphaFoldDB" id="A0AAV2M0F6"/>
<reference evidence="1 2" key="1">
    <citation type="submission" date="2024-04" db="EMBL/GenBank/DDBJ databases">
        <authorList>
            <person name="Waldvogel A.-M."/>
            <person name="Schoenle A."/>
        </authorList>
    </citation>
    <scope>NUCLEOTIDE SEQUENCE [LARGE SCALE GENOMIC DNA]</scope>
</reference>
<gene>
    <name evidence="1" type="ORF">KC01_LOCUS33934</name>
</gene>
<sequence>MRALGQAVTPDGLLSLGEWGAVSWIDDSHICLSSCAVRCYNNSGAGPGNAGRSLERAVRRVKQMLTTPKTTVVKDSTLRELGKRMGPSDDGDMLPKRPVTNVWTGTNTVSAGFRLYLSFWFLY</sequence>
<dbReference type="EMBL" id="OZ035827">
    <property type="protein sequence ID" value="CAL1606818.1"/>
    <property type="molecule type" value="Genomic_DNA"/>
</dbReference>
<name>A0AAV2M0F6_KNICA</name>
<protein>
    <submittedName>
        <fullName evidence="1">Uncharacterized protein</fullName>
    </submittedName>
</protein>
<keyword evidence="2" id="KW-1185">Reference proteome</keyword>
<evidence type="ECO:0000313" key="1">
    <source>
        <dbReference type="EMBL" id="CAL1606818.1"/>
    </source>
</evidence>
<evidence type="ECO:0000313" key="2">
    <source>
        <dbReference type="Proteomes" id="UP001497482"/>
    </source>
</evidence>
<accession>A0AAV2M0F6</accession>
<proteinExistence type="predicted"/>
<organism evidence="1 2">
    <name type="scientific">Knipowitschia caucasica</name>
    <name type="common">Caucasian dwarf goby</name>
    <name type="synonym">Pomatoschistus caucasicus</name>
    <dbReference type="NCBI Taxonomy" id="637954"/>
    <lineage>
        <taxon>Eukaryota</taxon>
        <taxon>Metazoa</taxon>
        <taxon>Chordata</taxon>
        <taxon>Craniata</taxon>
        <taxon>Vertebrata</taxon>
        <taxon>Euteleostomi</taxon>
        <taxon>Actinopterygii</taxon>
        <taxon>Neopterygii</taxon>
        <taxon>Teleostei</taxon>
        <taxon>Neoteleostei</taxon>
        <taxon>Acanthomorphata</taxon>
        <taxon>Gobiaria</taxon>
        <taxon>Gobiiformes</taxon>
        <taxon>Gobioidei</taxon>
        <taxon>Gobiidae</taxon>
        <taxon>Gobiinae</taxon>
        <taxon>Knipowitschia</taxon>
    </lineage>
</organism>